<comment type="caution">
    <text evidence="1">The sequence shown here is derived from an EMBL/GenBank/DDBJ whole genome shotgun (WGS) entry which is preliminary data.</text>
</comment>
<name>A0ACB9CVB1_CICIN</name>
<evidence type="ECO:0000313" key="1">
    <source>
        <dbReference type="EMBL" id="KAI3738093.1"/>
    </source>
</evidence>
<keyword evidence="2" id="KW-1185">Reference proteome</keyword>
<dbReference type="Proteomes" id="UP001055811">
    <property type="component" value="Linkage Group LG05"/>
</dbReference>
<dbReference type="EMBL" id="CM042013">
    <property type="protein sequence ID" value="KAI3738093.1"/>
    <property type="molecule type" value="Genomic_DNA"/>
</dbReference>
<reference evidence="2" key="1">
    <citation type="journal article" date="2022" name="Mol. Ecol. Resour.">
        <title>The genomes of chicory, endive, great burdock and yacon provide insights into Asteraceae palaeo-polyploidization history and plant inulin production.</title>
        <authorList>
            <person name="Fan W."/>
            <person name="Wang S."/>
            <person name="Wang H."/>
            <person name="Wang A."/>
            <person name="Jiang F."/>
            <person name="Liu H."/>
            <person name="Zhao H."/>
            <person name="Xu D."/>
            <person name="Zhang Y."/>
        </authorList>
    </citation>
    <scope>NUCLEOTIDE SEQUENCE [LARGE SCALE GENOMIC DNA]</scope>
    <source>
        <strain evidence="2">cv. Punajuju</strain>
    </source>
</reference>
<organism evidence="1 2">
    <name type="scientific">Cichorium intybus</name>
    <name type="common">Chicory</name>
    <dbReference type="NCBI Taxonomy" id="13427"/>
    <lineage>
        <taxon>Eukaryota</taxon>
        <taxon>Viridiplantae</taxon>
        <taxon>Streptophyta</taxon>
        <taxon>Embryophyta</taxon>
        <taxon>Tracheophyta</taxon>
        <taxon>Spermatophyta</taxon>
        <taxon>Magnoliopsida</taxon>
        <taxon>eudicotyledons</taxon>
        <taxon>Gunneridae</taxon>
        <taxon>Pentapetalae</taxon>
        <taxon>asterids</taxon>
        <taxon>campanulids</taxon>
        <taxon>Asterales</taxon>
        <taxon>Asteraceae</taxon>
        <taxon>Cichorioideae</taxon>
        <taxon>Cichorieae</taxon>
        <taxon>Cichoriinae</taxon>
        <taxon>Cichorium</taxon>
    </lineage>
</organism>
<proteinExistence type="predicted"/>
<protein>
    <submittedName>
        <fullName evidence="1">Uncharacterized protein</fullName>
    </submittedName>
</protein>
<gene>
    <name evidence="1" type="ORF">L2E82_28111</name>
</gene>
<evidence type="ECO:0000313" key="2">
    <source>
        <dbReference type="Proteomes" id="UP001055811"/>
    </source>
</evidence>
<sequence length="310" mass="34456">MEGFLTKAAEPVMIHEAAAGSFDWYRRYHALRPFVRKYIPISSRVLMVSCGNAVMSEDMATTAEYKAYQEQVMSNCARFAQTLMESGSELVSGGTENHLVLVNLKPKGIDGLRVEKPRLRPLINLYPNLITKEDLLTPTELAPFNNFSSQRPQATATAASLSPSLLWLLTPFRRHQPPANLTDSSVAPTATSSSYAKKSFAISSMDEDGDSSFDYMVFDSSSKLIPNGFMRSDSTVQVVVMFAYAGVETMIKSDPDMKFEADNFFEGGDTFQINECMTDGGDFLFIYHTARLGKLPLLRDITILTFILLN</sequence>
<reference evidence="1 2" key="2">
    <citation type="journal article" date="2022" name="Mol. Ecol. Resour.">
        <title>The genomes of chicory, endive, great burdock and yacon provide insights into Asteraceae paleo-polyploidization history and plant inulin production.</title>
        <authorList>
            <person name="Fan W."/>
            <person name="Wang S."/>
            <person name="Wang H."/>
            <person name="Wang A."/>
            <person name="Jiang F."/>
            <person name="Liu H."/>
            <person name="Zhao H."/>
            <person name="Xu D."/>
            <person name="Zhang Y."/>
        </authorList>
    </citation>
    <scope>NUCLEOTIDE SEQUENCE [LARGE SCALE GENOMIC DNA]</scope>
    <source>
        <strain evidence="2">cv. Punajuju</strain>
        <tissue evidence="1">Leaves</tissue>
    </source>
</reference>
<accession>A0ACB9CVB1</accession>